<dbReference type="PRINTS" id="PR01071">
    <property type="entry name" value="ACOABIOTINCC"/>
</dbReference>
<keyword evidence="2 3" id="KW-0092">Biotin</keyword>
<dbReference type="SUPFAM" id="SSF51230">
    <property type="entry name" value="Single hybrid motif"/>
    <property type="match status" value="1"/>
</dbReference>
<feature type="domain" description="Lipoyl-binding" evidence="4">
    <location>
        <begin position="88"/>
        <end position="164"/>
    </location>
</feature>
<keyword evidence="3" id="KW-0275">Fatty acid biosynthesis</keyword>
<evidence type="ECO:0000259" key="4">
    <source>
        <dbReference type="PROSITE" id="PS50968"/>
    </source>
</evidence>
<keyword evidence="3 5" id="KW-0934">Plastid</keyword>
<dbReference type="AlphaFoldDB" id="A0A4D6WPR3"/>
<keyword evidence="3" id="KW-0443">Lipid metabolism</keyword>
<keyword evidence="3" id="KW-0150">Chloroplast</keyword>
<dbReference type="PANTHER" id="PTHR45266">
    <property type="entry name" value="OXALOACETATE DECARBOXYLASE ALPHA CHAIN"/>
    <property type="match status" value="1"/>
</dbReference>
<comment type="subcellular location">
    <subcellularLocation>
        <location evidence="3">Plastid</location>
        <location evidence="3">Chloroplast</location>
    </subcellularLocation>
</comment>
<comment type="pathway">
    <text evidence="3">Lipid metabolism; fatty acid biosynthesis.</text>
</comment>
<evidence type="ECO:0000313" key="5">
    <source>
        <dbReference type="EMBL" id="QCI05483.1"/>
    </source>
</evidence>
<dbReference type="GO" id="GO:0006633">
    <property type="term" value="P:fatty acid biosynthetic process"/>
    <property type="evidence" value="ECO:0007669"/>
    <property type="project" value="UniProtKB-UniPathway"/>
</dbReference>
<proteinExistence type="predicted"/>
<dbReference type="GO" id="GO:0003989">
    <property type="term" value="F:acetyl-CoA carboxylase activity"/>
    <property type="evidence" value="ECO:0007669"/>
    <property type="project" value="InterPro"/>
</dbReference>
<evidence type="ECO:0000256" key="1">
    <source>
        <dbReference type="ARBA" id="ARBA00017562"/>
    </source>
</evidence>
<dbReference type="Gene3D" id="2.40.50.100">
    <property type="match status" value="1"/>
</dbReference>
<keyword evidence="3" id="KW-0444">Lipid biosynthesis</keyword>
<dbReference type="InterPro" id="IPR011053">
    <property type="entry name" value="Single_hybrid_motif"/>
</dbReference>
<sequence length="169" mass="19373">MIFKIKDLRTLLLSLDKRKIDQIALKSNNFELLINKTYQKKMNANIKINNIKKIHNESKKNLTPIQTQKIQNISKTINDINTQDSEIYSTIISPMVGTFYRSPGPNETAFVKTFDIVEKKQIVCIIEAMKLMNEIEAEIHGEIVEILVQDGEIVDCGQGLMKVKKIHKS</sequence>
<organism evidence="5">
    <name type="scientific">Crouania attenuata</name>
    <dbReference type="NCBI Taxonomy" id="42002"/>
    <lineage>
        <taxon>Eukaryota</taxon>
        <taxon>Rhodophyta</taxon>
        <taxon>Florideophyceae</taxon>
        <taxon>Rhodymeniophycidae</taxon>
        <taxon>Ceramiales</taxon>
        <taxon>Callithamniaceae</taxon>
        <taxon>Crouania</taxon>
    </lineage>
</organism>
<dbReference type="InterPro" id="IPR050709">
    <property type="entry name" value="Biotin_Carboxyl_Carrier/Decarb"/>
</dbReference>
<dbReference type="PANTHER" id="PTHR45266:SF3">
    <property type="entry name" value="OXALOACETATE DECARBOXYLASE ALPHA CHAIN"/>
    <property type="match status" value="1"/>
</dbReference>
<name>A0A4D6WPR3_9FLOR</name>
<dbReference type="PROSITE" id="PS50968">
    <property type="entry name" value="BIOTINYL_LIPOYL"/>
    <property type="match status" value="1"/>
</dbReference>
<dbReference type="InterPro" id="IPR001249">
    <property type="entry name" value="AcCoA_biotinCC"/>
</dbReference>
<gene>
    <name evidence="5" type="primary">accB</name>
</gene>
<dbReference type="UniPathway" id="UPA00094"/>
<protein>
    <recommendedName>
        <fullName evidence="1 3">Biotin carboxyl carrier protein of acetyl-CoA carboxylase</fullName>
    </recommendedName>
</protein>
<keyword evidence="3" id="KW-0276">Fatty acid metabolism</keyword>
<dbReference type="CDD" id="cd06850">
    <property type="entry name" value="biotinyl_domain"/>
    <property type="match status" value="1"/>
</dbReference>
<accession>A0A4D6WPR3</accession>
<dbReference type="InterPro" id="IPR000089">
    <property type="entry name" value="Biotin_lipoyl"/>
</dbReference>
<dbReference type="GO" id="GO:0009317">
    <property type="term" value="C:acetyl-CoA carboxylase complex"/>
    <property type="evidence" value="ECO:0007669"/>
    <property type="project" value="InterPro"/>
</dbReference>
<dbReference type="EMBL" id="MK814632">
    <property type="protein sequence ID" value="QCI05483.1"/>
    <property type="molecule type" value="Genomic_DNA"/>
</dbReference>
<geneLocation type="plastid" evidence="5"/>
<comment type="function">
    <text evidence="3">This protein is a component of the acetyl coenzyme A carboxylase complex; first, biotin carboxylase catalyzes the carboxylation of the carrier protein and then the transcarboxylase transfers the carboxyl group to form malonyl-CoA.</text>
</comment>
<dbReference type="GO" id="GO:0009507">
    <property type="term" value="C:chloroplast"/>
    <property type="evidence" value="ECO:0007669"/>
    <property type="project" value="UniProtKB-SubCell"/>
</dbReference>
<reference evidence="5" key="1">
    <citation type="journal article" date="2019" name="Mol. Phylogenet. Evol.">
        <title>Morphological evolution and classification of the red algal order Ceramiales inferred using plastid phylogenomics.</title>
        <authorList>
            <person name="Diaz-Tapia P."/>
            <person name="Pasella M.M."/>
            <person name="Verbruggen H."/>
            <person name="Maggs C.A."/>
        </authorList>
    </citation>
    <scope>NUCLEOTIDE SEQUENCE</scope>
    <source>
        <strain evidence="5">PD2952</strain>
    </source>
</reference>
<reference evidence="5" key="2">
    <citation type="submission" date="2019-04" db="EMBL/GenBank/DDBJ databases">
        <authorList>
            <person name="Pasella M."/>
        </authorList>
    </citation>
    <scope>NUCLEOTIDE SEQUENCE</scope>
    <source>
        <strain evidence="5">PD2952</strain>
    </source>
</reference>
<dbReference type="Pfam" id="PF00364">
    <property type="entry name" value="Biotin_lipoyl"/>
    <property type="match status" value="1"/>
</dbReference>
<evidence type="ECO:0000256" key="3">
    <source>
        <dbReference type="RuleBase" id="RU364072"/>
    </source>
</evidence>
<dbReference type="NCBIfam" id="TIGR00531">
    <property type="entry name" value="BCCP"/>
    <property type="match status" value="1"/>
</dbReference>
<evidence type="ECO:0000256" key="2">
    <source>
        <dbReference type="ARBA" id="ARBA00023267"/>
    </source>
</evidence>